<feature type="domain" description="Glycosyltransferase 2-like" evidence="4">
    <location>
        <begin position="5"/>
        <end position="114"/>
    </location>
</feature>
<dbReference type="Proteomes" id="UP001596103">
    <property type="component" value="Unassembled WGS sequence"/>
</dbReference>
<dbReference type="InterPro" id="IPR029044">
    <property type="entry name" value="Nucleotide-diphossugar_trans"/>
</dbReference>
<reference evidence="6" key="1">
    <citation type="journal article" date="2019" name="Int. J. Syst. Evol. Microbiol.">
        <title>The Global Catalogue of Microorganisms (GCM) 10K type strain sequencing project: providing services to taxonomists for standard genome sequencing and annotation.</title>
        <authorList>
            <consortium name="The Broad Institute Genomics Platform"/>
            <consortium name="The Broad Institute Genome Sequencing Center for Infectious Disease"/>
            <person name="Wu L."/>
            <person name="Ma J."/>
        </authorList>
    </citation>
    <scope>NUCLEOTIDE SEQUENCE [LARGE SCALE GENOMIC DNA]</scope>
    <source>
        <strain evidence="6">CCUG 56042</strain>
    </source>
</reference>
<comment type="similarity">
    <text evidence="1">Belongs to the glycosyltransferase 2 family.</text>
</comment>
<keyword evidence="2" id="KW-0328">Glycosyltransferase</keyword>
<comment type="caution">
    <text evidence="5">The sequence shown here is derived from an EMBL/GenBank/DDBJ whole genome shotgun (WGS) entry which is preliminary data.</text>
</comment>
<dbReference type="InterPro" id="IPR050834">
    <property type="entry name" value="Glycosyltransf_2"/>
</dbReference>
<accession>A0ABW0J7T7</accession>
<evidence type="ECO:0000256" key="2">
    <source>
        <dbReference type="ARBA" id="ARBA00022676"/>
    </source>
</evidence>
<keyword evidence="3" id="KW-0808">Transferase</keyword>
<dbReference type="SUPFAM" id="SSF53448">
    <property type="entry name" value="Nucleotide-diphospho-sugar transferases"/>
    <property type="match status" value="1"/>
</dbReference>
<dbReference type="PANTHER" id="PTHR43685:SF5">
    <property type="entry name" value="GLYCOSYLTRANSFERASE EPSE-RELATED"/>
    <property type="match status" value="1"/>
</dbReference>
<evidence type="ECO:0000256" key="3">
    <source>
        <dbReference type="ARBA" id="ARBA00022679"/>
    </source>
</evidence>
<gene>
    <name evidence="5" type="ORF">ACFPTO_09710</name>
</gene>
<sequence length="270" mass="29387">MPPISIIVPCYNSAPTLARALDSCIAQREAVQILVVDDGSTDASAEIVFGYARQDTRVHLLQMPMNSGAARARNWGALHATAPVLAFLDADDEYMPGALADAGAWLEQHPQEAAIRLDVEFAGFPESVLAHPDFPMHAATLSNTVPSSLVIRRIAFLALGGFPIDDFFRQYGGEDGALSWALRETFGQRRLDDAKRVRMHYHYNIHAERFFRIQAGLQTPDPGDSAAVVQCSRQFLDQALAAVKQLRALNVSEAVNPRAAAVAGEIASYT</sequence>
<dbReference type="PANTHER" id="PTHR43685">
    <property type="entry name" value="GLYCOSYLTRANSFERASE"/>
    <property type="match status" value="1"/>
</dbReference>
<proteinExistence type="inferred from homology"/>
<dbReference type="CDD" id="cd00761">
    <property type="entry name" value="Glyco_tranf_GTA_type"/>
    <property type="match status" value="1"/>
</dbReference>
<dbReference type="Gene3D" id="3.90.550.10">
    <property type="entry name" value="Spore Coat Polysaccharide Biosynthesis Protein SpsA, Chain A"/>
    <property type="match status" value="1"/>
</dbReference>
<dbReference type="RefSeq" id="WP_377711134.1">
    <property type="nucleotide sequence ID" value="NZ_JBHSMP010000013.1"/>
</dbReference>
<dbReference type="InterPro" id="IPR001173">
    <property type="entry name" value="Glyco_trans_2-like"/>
</dbReference>
<organism evidence="5 6">
    <name type="scientific">Paraburkholderia denitrificans</name>
    <dbReference type="NCBI Taxonomy" id="694025"/>
    <lineage>
        <taxon>Bacteria</taxon>
        <taxon>Pseudomonadati</taxon>
        <taxon>Pseudomonadota</taxon>
        <taxon>Betaproteobacteria</taxon>
        <taxon>Burkholderiales</taxon>
        <taxon>Burkholderiaceae</taxon>
        <taxon>Paraburkholderia</taxon>
    </lineage>
</organism>
<name>A0ABW0J7T7_9BURK</name>
<dbReference type="EMBL" id="JBHSMP010000013">
    <property type="protein sequence ID" value="MFC5429074.1"/>
    <property type="molecule type" value="Genomic_DNA"/>
</dbReference>
<dbReference type="Pfam" id="PF00535">
    <property type="entry name" value="Glycos_transf_2"/>
    <property type="match status" value="1"/>
</dbReference>
<evidence type="ECO:0000313" key="6">
    <source>
        <dbReference type="Proteomes" id="UP001596103"/>
    </source>
</evidence>
<evidence type="ECO:0000256" key="1">
    <source>
        <dbReference type="ARBA" id="ARBA00006739"/>
    </source>
</evidence>
<evidence type="ECO:0000259" key="4">
    <source>
        <dbReference type="Pfam" id="PF00535"/>
    </source>
</evidence>
<keyword evidence="6" id="KW-1185">Reference proteome</keyword>
<evidence type="ECO:0000313" key="5">
    <source>
        <dbReference type="EMBL" id="MFC5429074.1"/>
    </source>
</evidence>
<protein>
    <submittedName>
        <fullName evidence="5">Glycosyltransferase family 2 protein</fullName>
    </submittedName>
</protein>